<evidence type="ECO:0000256" key="7">
    <source>
        <dbReference type="ARBA" id="ARBA00022679"/>
    </source>
</evidence>
<dbReference type="EC" id="2.3.2.5" evidence="4"/>
<keyword evidence="7" id="KW-0808">Transferase</keyword>
<dbReference type="PANTHER" id="PTHR12283">
    <property type="entry name" value="GLUTAMINYL-PEPTIDE CYCLOTRANSFERASE"/>
    <property type="match status" value="1"/>
</dbReference>
<evidence type="ECO:0000256" key="10">
    <source>
        <dbReference type="ARBA" id="ARBA00023157"/>
    </source>
</evidence>
<dbReference type="PANTHER" id="PTHR12283:SF6">
    <property type="entry name" value="GLUTAMINYL-PEPTIDE CYCLOTRANSFERASE-RELATED"/>
    <property type="match status" value="1"/>
</dbReference>
<dbReference type="InterPro" id="IPR040234">
    <property type="entry name" value="QC/QCL"/>
</dbReference>
<name>A0A0V0G5G2_TRIDM</name>
<dbReference type="Pfam" id="PF04389">
    <property type="entry name" value="Peptidase_M28"/>
    <property type="match status" value="1"/>
</dbReference>
<dbReference type="GO" id="GO:0016603">
    <property type="term" value="F:glutaminyl-peptide cyclotransferase activity"/>
    <property type="evidence" value="ECO:0007669"/>
    <property type="project" value="UniProtKB-EC"/>
</dbReference>
<dbReference type="FunFam" id="3.40.630.10:FF:000029">
    <property type="entry name" value="Glutaminyl-peptide cyclotransferase"/>
    <property type="match status" value="1"/>
</dbReference>
<organism evidence="15">
    <name type="scientific">Triatoma dimidiata</name>
    <name type="common">Kissing bug</name>
    <name type="synonym">Meccus dimidiatus</name>
    <dbReference type="NCBI Taxonomy" id="72491"/>
    <lineage>
        <taxon>Eukaryota</taxon>
        <taxon>Metazoa</taxon>
        <taxon>Ecdysozoa</taxon>
        <taxon>Arthropoda</taxon>
        <taxon>Hexapoda</taxon>
        <taxon>Insecta</taxon>
        <taxon>Pterygota</taxon>
        <taxon>Neoptera</taxon>
        <taxon>Paraneoptera</taxon>
        <taxon>Hemiptera</taxon>
        <taxon>Heteroptera</taxon>
        <taxon>Panheteroptera</taxon>
        <taxon>Cimicomorpha</taxon>
        <taxon>Reduviidae</taxon>
        <taxon>Triatominae</taxon>
        <taxon>Triatoma</taxon>
    </lineage>
</organism>
<evidence type="ECO:0000256" key="3">
    <source>
        <dbReference type="ARBA" id="ARBA00006014"/>
    </source>
</evidence>
<evidence type="ECO:0000256" key="6">
    <source>
        <dbReference type="ARBA" id="ARBA00022525"/>
    </source>
</evidence>
<dbReference type="AlphaFoldDB" id="A0A0V0G5G2"/>
<feature type="domain" description="Peptidase M28" evidence="14">
    <location>
        <begin position="110"/>
        <end position="330"/>
    </location>
</feature>
<keyword evidence="8" id="KW-0479">Metal-binding</keyword>
<comment type="similarity">
    <text evidence="3">Belongs to the glutaminyl-peptide cyclotransferase family.</text>
</comment>
<evidence type="ECO:0000256" key="1">
    <source>
        <dbReference type="ARBA" id="ARBA00000001"/>
    </source>
</evidence>
<accession>A0A0V0G5G2</accession>
<evidence type="ECO:0000256" key="12">
    <source>
        <dbReference type="ARBA" id="ARBA00057903"/>
    </source>
</evidence>
<dbReference type="EMBL" id="GECL01003533">
    <property type="protein sequence ID" value="JAP02591.1"/>
    <property type="molecule type" value="Transcribed_RNA"/>
</dbReference>
<dbReference type="InterPro" id="IPR037457">
    <property type="entry name" value="M28_QC"/>
</dbReference>
<dbReference type="GO" id="GO:0005576">
    <property type="term" value="C:extracellular region"/>
    <property type="evidence" value="ECO:0007669"/>
    <property type="project" value="UniProtKB-SubCell"/>
</dbReference>
<feature type="chain" id="PRO_5006865169" description="Glutaminyl-peptide cyclotransferase" evidence="13">
    <location>
        <begin position="24"/>
        <end position="342"/>
    </location>
</feature>
<reference evidence="15" key="1">
    <citation type="journal article" date="2018" name="J. Proteomics">
        <title>Exploring the molecular complexity of Triatoma dimidiata sialome.</title>
        <authorList>
            <person name="Santiago P.B."/>
            <person name="de Araujo C.N."/>
            <person name="Charneau S."/>
            <person name="Bastos I.M.D."/>
            <person name="Assumpcao T.C.F."/>
            <person name="Queiroz R.M.L."/>
            <person name="Praca Y.R."/>
            <person name="Cordeiro T.M."/>
            <person name="Garcia C.H.S."/>
            <person name="da Silva I.G."/>
            <person name="Raiol T."/>
            <person name="Motta F.N."/>
            <person name="de Araujo Oliveira J.V."/>
            <person name="de Sousa M.V."/>
            <person name="Ribeiro J.M.C."/>
            <person name="de Santana J.M."/>
        </authorList>
    </citation>
    <scope>NUCLEOTIDE SEQUENCE</scope>
    <source>
        <strain evidence="15">Santander</strain>
        <tissue evidence="15">Salivary glands</tissue>
    </source>
</reference>
<feature type="signal peptide" evidence="13">
    <location>
        <begin position="1"/>
        <end position="23"/>
    </location>
</feature>
<evidence type="ECO:0000256" key="5">
    <source>
        <dbReference type="ARBA" id="ARBA00016861"/>
    </source>
</evidence>
<dbReference type="GO" id="GO:0008270">
    <property type="term" value="F:zinc ion binding"/>
    <property type="evidence" value="ECO:0007669"/>
    <property type="project" value="TreeGrafter"/>
</dbReference>
<evidence type="ECO:0000256" key="13">
    <source>
        <dbReference type="SAM" id="SignalP"/>
    </source>
</evidence>
<keyword evidence="10" id="KW-1015">Disulfide bond</keyword>
<evidence type="ECO:0000259" key="14">
    <source>
        <dbReference type="Pfam" id="PF04389"/>
    </source>
</evidence>
<keyword evidence="6" id="KW-0964">Secreted</keyword>
<evidence type="ECO:0000256" key="4">
    <source>
        <dbReference type="ARBA" id="ARBA00012012"/>
    </source>
</evidence>
<keyword evidence="13" id="KW-0732">Signal</keyword>
<keyword evidence="11" id="KW-0012">Acyltransferase</keyword>
<comment type="catalytic activity">
    <reaction evidence="1">
        <text>N-terminal L-glutaminyl-[peptide] = N-terminal 5-oxo-L-prolyl-[peptide] + NH4(+)</text>
        <dbReference type="Rhea" id="RHEA:23652"/>
        <dbReference type="Rhea" id="RHEA-COMP:11736"/>
        <dbReference type="Rhea" id="RHEA-COMP:11846"/>
        <dbReference type="ChEBI" id="CHEBI:28938"/>
        <dbReference type="ChEBI" id="CHEBI:64722"/>
        <dbReference type="ChEBI" id="CHEBI:87215"/>
        <dbReference type="EC" id="2.3.2.5"/>
    </reaction>
</comment>
<proteinExistence type="inferred from homology"/>
<dbReference type="InterPro" id="IPR007484">
    <property type="entry name" value="Peptidase_M28"/>
</dbReference>
<evidence type="ECO:0000256" key="2">
    <source>
        <dbReference type="ARBA" id="ARBA00004613"/>
    </source>
</evidence>
<dbReference type="Gene3D" id="3.40.630.10">
    <property type="entry name" value="Zn peptidases"/>
    <property type="match status" value="1"/>
</dbReference>
<evidence type="ECO:0000256" key="9">
    <source>
        <dbReference type="ARBA" id="ARBA00022833"/>
    </source>
</evidence>
<protein>
    <recommendedName>
        <fullName evidence="5">Glutaminyl-peptide cyclotransferase</fullName>
        <ecNumber evidence="4">2.3.2.5</ecNumber>
    </recommendedName>
</protein>
<dbReference type="CDD" id="cd03880">
    <property type="entry name" value="M28_QC_like"/>
    <property type="match status" value="1"/>
</dbReference>
<keyword evidence="9" id="KW-0862">Zinc</keyword>
<evidence type="ECO:0000313" key="15">
    <source>
        <dbReference type="EMBL" id="JAP02591.1"/>
    </source>
</evidence>
<comment type="function">
    <text evidence="12">Acts as a glutaminyl-peptide cyclotransferase. Responsible for the biosynthesis of pyroglutamyl peptides. Might be more efficient in the conversion of tri and tetrapeptides in vitro. Might have a relative preference for substrates containing hydrophobic amino acids in vitro.</text>
</comment>
<evidence type="ECO:0000256" key="11">
    <source>
        <dbReference type="ARBA" id="ARBA00023315"/>
    </source>
</evidence>
<sequence>MSFAILEVITFAFLLTCLVHHEALRFHEERHLHAPRALSNDDIAHIAELSEEKYLRDVLTRILVPRVVGTPSHEKVKDFIASELSNLGFTTELDTFIARTPNFGNLQFTNIVGMKPANASRYLVLACHYDSKYFPDFEFYAATDSAVPCAMLLHVGKVLQSLASNLQNNRVGLMLIFFDGEEAFLDWNEQDSLYGSRNLAAKWERTPYPQAGASTNLLHRIDLLVLLDLLGVKDQQLYSLYRESARWHSLLSRIERKLKALSIIPSEQPLHFLEKSSFGFIEDDHKPFLARNVPILHLIPPEFPKVWHTAGDNYSVLDFPTIDTMNKVLQVFVSAYLNGSHE</sequence>
<comment type="subcellular location">
    <subcellularLocation>
        <location evidence="2">Secreted</location>
    </subcellularLocation>
</comment>
<dbReference type="SUPFAM" id="SSF53187">
    <property type="entry name" value="Zn-dependent exopeptidases"/>
    <property type="match status" value="1"/>
</dbReference>
<evidence type="ECO:0000256" key="8">
    <source>
        <dbReference type="ARBA" id="ARBA00022723"/>
    </source>
</evidence>